<protein>
    <submittedName>
        <fullName evidence="1">Transmembrane protein 165</fullName>
    </submittedName>
</protein>
<organism evidence="1 2">
    <name type="scientific">Danaus plexippus plexippus</name>
    <dbReference type="NCBI Taxonomy" id="278856"/>
    <lineage>
        <taxon>Eukaryota</taxon>
        <taxon>Metazoa</taxon>
        <taxon>Ecdysozoa</taxon>
        <taxon>Arthropoda</taxon>
        <taxon>Hexapoda</taxon>
        <taxon>Insecta</taxon>
        <taxon>Pterygota</taxon>
        <taxon>Neoptera</taxon>
        <taxon>Endopterygota</taxon>
        <taxon>Lepidoptera</taxon>
        <taxon>Glossata</taxon>
        <taxon>Ditrysia</taxon>
        <taxon>Papilionoidea</taxon>
        <taxon>Nymphalidae</taxon>
        <taxon>Danainae</taxon>
        <taxon>Danaini</taxon>
        <taxon>Danaina</taxon>
        <taxon>Danaus</taxon>
        <taxon>Danaus</taxon>
    </lineage>
</organism>
<comment type="caution">
    <text evidence="1">The sequence shown here is derived from an EMBL/GenBank/DDBJ whole genome shotgun (WGS) entry which is preliminary data.</text>
</comment>
<dbReference type="KEGG" id="dpl:KGM_210779A"/>
<dbReference type="InParanoid" id="A0A212EGT9"/>
<sequence length="56" mass="6347">MNVTDFTTDFSSYSSDYDSVYYDSTTVLYDSTVGDVTTVSSETEDFRGWLMSVVMK</sequence>
<keyword evidence="2" id="KW-1185">Reference proteome</keyword>
<dbReference type="EMBL" id="AGBW02015029">
    <property type="protein sequence ID" value="OWR40690.1"/>
    <property type="molecule type" value="Genomic_DNA"/>
</dbReference>
<dbReference type="Proteomes" id="UP000007151">
    <property type="component" value="Unassembled WGS sequence"/>
</dbReference>
<evidence type="ECO:0000313" key="2">
    <source>
        <dbReference type="Proteomes" id="UP000007151"/>
    </source>
</evidence>
<accession>A0A212EGT9</accession>
<gene>
    <name evidence="1" type="ORF">KGM_210779A</name>
</gene>
<proteinExistence type="predicted"/>
<name>A0A212EGT9_DANPL</name>
<feature type="non-terminal residue" evidence="1">
    <location>
        <position position="56"/>
    </location>
</feature>
<evidence type="ECO:0000313" key="1">
    <source>
        <dbReference type="EMBL" id="OWR40690.1"/>
    </source>
</evidence>
<dbReference type="AlphaFoldDB" id="A0A212EGT9"/>
<keyword evidence="1" id="KW-0812">Transmembrane</keyword>
<keyword evidence="1" id="KW-0472">Membrane</keyword>
<reference evidence="1 2" key="1">
    <citation type="journal article" date="2011" name="Cell">
        <title>The monarch butterfly genome yields insights into long-distance migration.</title>
        <authorList>
            <person name="Zhan S."/>
            <person name="Merlin C."/>
            <person name="Boore J.L."/>
            <person name="Reppert S.M."/>
        </authorList>
    </citation>
    <scope>NUCLEOTIDE SEQUENCE [LARGE SCALE GENOMIC DNA]</scope>
    <source>
        <strain evidence="1">F-2</strain>
    </source>
</reference>